<dbReference type="AlphaFoldDB" id="A0AA38LPB0"/>
<dbReference type="Proteomes" id="UP000824469">
    <property type="component" value="Unassembled WGS sequence"/>
</dbReference>
<sequence>PYQGDFPEVIEDYLEKGMARCIAFNRRGTLLVAGCTDGACIIWDFETRGVSKELRDDDCTASITSVCWSKSGYQILTSSVDKYLTLWNVVEGIKLTRVMLQQTALYARLHPGLVNKFVGLACPMSCAPILVDFDTGIQQVLPVSALSAGTEPVHFSRGKYPDGSVAFSSATASFNKRGDLIYVGNSKGEILIIDTKTRIIKAVFQVPGGALIRQIVFSKCGNYLLTNSGDRTIRVFENCLPPDDAASSLEELIKRSGDSAVTEITKWAGSQCLTLSKEFQDAVNRLPWKVACFSGDSEWVVGAPGSKGEHKICIWNRQGKLVKILEGPKDSLTDLSWHPVRPLVVSVSLSGGAVYIWAKDYTENWSAFAPDFKELEENEEYVEREDEFDMMPDTEKVKTAHVDEDQEVDIMTTQNYLNYSDSDDSREGLYYLPTVPLPDSPKQQDHSSGSPSKPENSTPSQSDRSPITDEGKDKTPEQSGCQSPDSLVDEPSLNGRARRRRKLSEKGAEMQAEMGRKTFQKHGPSTKRKTGVKTSMGIATNFSLIEGGLLDKEDGLGEFGDEVPGTSQKTGKKRLKTGRQMSYYEPPGTPTDEANGFQNERYF</sequence>
<feature type="region of interest" description="Disordered" evidence="6">
    <location>
        <begin position="417"/>
        <end position="534"/>
    </location>
</feature>
<comment type="subcellular location">
    <subcellularLocation>
        <location evidence="1">Nucleus</location>
    </subcellularLocation>
</comment>
<dbReference type="SUPFAM" id="SSF50978">
    <property type="entry name" value="WD40 repeat-like"/>
    <property type="match status" value="1"/>
</dbReference>
<dbReference type="PANTHER" id="PTHR44040">
    <property type="entry name" value="RETINOBLASTOMA-BINDING PROTEIN 5"/>
    <property type="match status" value="1"/>
</dbReference>
<evidence type="ECO:0000256" key="5">
    <source>
        <dbReference type="PROSITE-ProRule" id="PRU00221"/>
    </source>
</evidence>
<comment type="caution">
    <text evidence="7">The sequence shown here is derived from an EMBL/GenBank/DDBJ whole genome shotgun (WGS) entry which is preliminary data.</text>
</comment>
<evidence type="ECO:0000256" key="6">
    <source>
        <dbReference type="SAM" id="MobiDB-lite"/>
    </source>
</evidence>
<name>A0AA38LPB0_TAXCH</name>
<evidence type="ECO:0000256" key="2">
    <source>
        <dbReference type="ARBA" id="ARBA00022574"/>
    </source>
</evidence>
<dbReference type="PROSITE" id="PS00678">
    <property type="entry name" value="WD_REPEATS_1"/>
    <property type="match status" value="1"/>
</dbReference>
<dbReference type="InterPro" id="IPR001680">
    <property type="entry name" value="WD40_rpt"/>
</dbReference>
<evidence type="ECO:0000256" key="4">
    <source>
        <dbReference type="ARBA" id="ARBA00023242"/>
    </source>
</evidence>
<feature type="region of interest" description="Disordered" evidence="6">
    <location>
        <begin position="556"/>
        <end position="603"/>
    </location>
</feature>
<keyword evidence="3" id="KW-0677">Repeat</keyword>
<dbReference type="GO" id="GO:0048188">
    <property type="term" value="C:Set1C/COMPASS complex"/>
    <property type="evidence" value="ECO:0007669"/>
    <property type="project" value="InterPro"/>
</dbReference>
<dbReference type="EMBL" id="JAHRHJ020000001">
    <property type="protein sequence ID" value="KAH9330964.1"/>
    <property type="molecule type" value="Genomic_DNA"/>
</dbReference>
<dbReference type="InterPro" id="IPR037850">
    <property type="entry name" value="RBBP5/Swd1"/>
</dbReference>
<feature type="non-terminal residue" evidence="7">
    <location>
        <position position="1"/>
    </location>
</feature>
<evidence type="ECO:0000313" key="7">
    <source>
        <dbReference type="EMBL" id="KAH9330964.1"/>
    </source>
</evidence>
<organism evidence="7 8">
    <name type="scientific">Taxus chinensis</name>
    <name type="common">Chinese yew</name>
    <name type="synonym">Taxus wallichiana var. chinensis</name>
    <dbReference type="NCBI Taxonomy" id="29808"/>
    <lineage>
        <taxon>Eukaryota</taxon>
        <taxon>Viridiplantae</taxon>
        <taxon>Streptophyta</taxon>
        <taxon>Embryophyta</taxon>
        <taxon>Tracheophyta</taxon>
        <taxon>Spermatophyta</taxon>
        <taxon>Pinopsida</taxon>
        <taxon>Pinidae</taxon>
        <taxon>Conifers II</taxon>
        <taxon>Cupressales</taxon>
        <taxon>Taxaceae</taxon>
        <taxon>Taxus</taxon>
    </lineage>
</organism>
<feature type="compositionally biased region" description="Polar residues" evidence="6">
    <location>
        <begin position="446"/>
        <end position="465"/>
    </location>
</feature>
<evidence type="ECO:0000256" key="3">
    <source>
        <dbReference type="ARBA" id="ARBA00022737"/>
    </source>
</evidence>
<feature type="compositionally biased region" description="Basic residues" evidence="6">
    <location>
        <begin position="518"/>
        <end position="531"/>
    </location>
</feature>
<evidence type="ECO:0000313" key="8">
    <source>
        <dbReference type="Proteomes" id="UP000824469"/>
    </source>
</evidence>
<dbReference type="SMART" id="SM00320">
    <property type="entry name" value="WD40"/>
    <property type="match status" value="4"/>
</dbReference>
<feature type="compositionally biased region" description="Basic and acidic residues" evidence="6">
    <location>
        <begin position="466"/>
        <end position="476"/>
    </location>
</feature>
<reference evidence="7 8" key="1">
    <citation type="journal article" date="2021" name="Nat. Plants">
        <title>The Taxus genome provides insights into paclitaxel biosynthesis.</title>
        <authorList>
            <person name="Xiong X."/>
            <person name="Gou J."/>
            <person name="Liao Q."/>
            <person name="Li Y."/>
            <person name="Zhou Q."/>
            <person name="Bi G."/>
            <person name="Li C."/>
            <person name="Du R."/>
            <person name="Wang X."/>
            <person name="Sun T."/>
            <person name="Guo L."/>
            <person name="Liang H."/>
            <person name="Lu P."/>
            <person name="Wu Y."/>
            <person name="Zhang Z."/>
            <person name="Ro D.K."/>
            <person name="Shang Y."/>
            <person name="Huang S."/>
            <person name="Yan J."/>
        </authorList>
    </citation>
    <scope>NUCLEOTIDE SEQUENCE [LARGE SCALE GENOMIC DNA]</scope>
    <source>
        <strain evidence="7">Ta-2019</strain>
    </source>
</reference>
<accession>A0AA38LPB0</accession>
<protein>
    <submittedName>
        <fullName evidence="7">Uncharacterized protein</fullName>
    </submittedName>
</protein>
<evidence type="ECO:0000256" key="1">
    <source>
        <dbReference type="ARBA" id="ARBA00004123"/>
    </source>
</evidence>
<dbReference type="InterPro" id="IPR019775">
    <property type="entry name" value="WD40_repeat_CS"/>
</dbReference>
<dbReference type="OMA" id="DYEDDIM"/>
<dbReference type="PANTHER" id="PTHR44040:SF1">
    <property type="entry name" value="RETINOBLASTOMA-BINDING PROTEIN 5"/>
    <property type="match status" value="1"/>
</dbReference>
<dbReference type="Gene3D" id="2.130.10.10">
    <property type="entry name" value="YVTN repeat-like/Quinoprotein amine dehydrogenase"/>
    <property type="match status" value="2"/>
</dbReference>
<keyword evidence="8" id="KW-1185">Reference proteome</keyword>
<dbReference type="InterPro" id="IPR036322">
    <property type="entry name" value="WD40_repeat_dom_sf"/>
</dbReference>
<proteinExistence type="predicted"/>
<gene>
    <name evidence="7" type="ORF">KI387_003072</name>
</gene>
<dbReference type="PROSITE" id="PS50082">
    <property type="entry name" value="WD_REPEATS_2"/>
    <property type="match status" value="1"/>
</dbReference>
<keyword evidence="4" id="KW-0539">Nucleus</keyword>
<dbReference type="InterPro" id="IPR015943">
    <property type="entry name" value="WD40/YVTN_repeat-like_dom_sf"/>
</dbReference>
<dbReference type="Pfam" id="PF00400">
    <property type="entry name" value="WD40"/>
    <property type="match status" value="4"/>
</dbReference>
<keyword evidence="2 5" id="KW-0853">WD repeat</keyword>
<feature type="repeat" description="WD" evidence="5">
    <location>
        <begin position="63"/>
        <end position="97"/>
    </location>
</feature>